<dbReference type="GO" id="GO:0008061">
    <property type="term" value="F:chitin binding"/>
    <property type="evidence" value="ECO:0007669"/>
    <property type="project" value="InterPro"/>
</dbReference>
<dbReference type="GO" id="GO:0008843">
    <property type="term" value="F:endochitinase activity"/>
    <property type="evidence" value="ECO:0007669"/>
    <property type="project" value="UniProtKB-EC"/>
</dbReference>
<feature type="chain" id="PRO_5012500325" description="chitinase" evidence="8">
    <location>
        <begin position="29"/>
        <end position="738"/>
    </location>
</feature>
<dbReference type="InterPro" id="IPR014756">
    <property type="entry name" value="Ig_E-set"/>
</dbReference>
<comment type="catalytic activity">
    <reaction evidence="1">
        <text>Random endo-hydrolysis of N-acetyl-beta-D-glucosaminide (1-&gt;4)-beta-linkages in chitin and chitodextrins.</text>
        <dbReference type="EC" id="3.2.1.14"/>
    </reaction>
</comment>
<dbReference type="Gene3D" id="3.10.50.10">
    <property type="match status" value="1"/>
</dbReference>
<evidence type="ECO:0000256" key="1">
    <source>
        <dbReference type="ARBA" id="ARBA00000822"/>
    </source>
</evidence>
<dbReference type="Gene3D" id="2.60.40.10">
    <property type="entry name" value="Immunoglobulins"/>
    <property type="match status" value="3"/>
</dbReference>
<keyword evidence="8" id="KW-0732">Signal</keyword>
<dbReference type="GO" id="GO:0006032">
    <property type="term" value="P:chitin catabolic process"/>
    <property type="evidence" value="ECO:0007669"/>
    <property type="project" value="UniProtKB-KW"/>
</dbReference>
<organism evidence="10 11">
    <name type="scientific">Paramaledivibacter caminithermalis (strain DSM 15212 / CIP 107654 / DViRD3)</name>
    <name type="common">Clostridium caminithermale</name>
    <dbReference type="NCBI Taxonomy" id="1121301"/>
    <lineage>
        <taxon>Bacteria</taxon>
        <taxon>Bacillati</taxon>
        <taxon>Bacillota</taxon>
        <taxon>Clostridia</taxon>
        <taxon>Peptostreptococcales</taxon>
        <taxon>Caminicellaceae</taxon>
        <taxon>Paramaledivibacter</taxon>
    </lineage>
</organism>
<dbReference type="EC" id="3.2.1.14" evidence="3"/>
<keyword evidence="6 7" id="KW-0326">Glycosidase</keyword>
<dbReference type="InterPro" id="IPR011583">
    <property type="entry name" value="Chitinase_II/V-like_cat"/>
</dbReference>
<evidence type="ECO:0000256" key="8">
    <source>
        <dbReference type="SAM" id="SignalP"/>
    </source>
</evidence>
<feature type="domain" description="GH18" evidence="9">
    <location>
        <begin position="35"/>
        <end position="437"/>
    </location>
</feature>
<evidence type="ECO:0000256" key="5">
    <source>
        <dbReference type="ARBA" id="ARBA00023024"/>
    </source>
</evidence>
<evidence type="ECO:0000256" key="2">
    <source>
        <dbReference type="ARBA" id="ARBA00009121"/>
    </source>
</evidence>
<dbReference type="PROSITE" id="PS51910">
    <property type="entry name" value="GH18_2"/>
    <property type="match status" value="1"/>
</dbReference>
<gene>
    <name evidence="10" type="ORF">SAMN02745912_01452</name>
</gene>
<dbReference type="PANTHER" id="PTHR11177:SF317">
    <property type="entry name" value="CHITINASE 12-RELATED"/>
    <property type="match status" value="1"/>
</dbReference>
<keyword evidence="5" id="KW-0119">Carbohydrate metabolism</keyword>
<keyword evidence="4 7" id="KW-0378">Hydrolase</keyword>
<reference evidence="10 11" key="1">
    <citation type="submission" date="2016-11" db="EMBL/GenBank/DDBJ databases">
        <authorList>
            <person name="Jaros S."/>
            <person name="Januszkiewicz K."/>
            <person name="Wedrychowicz H."/>
        </authorList>
    </citation>
    <scope>NUCLEOTIDE SEQUENCE [LARGE SCALE GENOMIC DNA]</scope>
    <source>
        <strain evidence="10 11">DSM 15212</strain>
    </source>
</reference>
<sequence>MKKIIKSKSIVALVLMLLLVQLPFISEAAETSSSKNIVVYFPNWGMYQAGHNNFTVSMIPWDKVTVINHGFFTVDKSFKLASIDPFADFDKSFEHSEGWEQGALRGHFGEYKYYKSQYPNVKVLVSVGGWTRGENFHDMALTKESRTIFINSCIEFLQKYPFIDGIDIDWEYPSIDRPKDPNDQYDRGCPGGPEDRENFTALLRELRQAYDTNNMADKMLTIAAPAGYDKLEGKQDPNIYHQYLDFINVMTYDFHGAWENRTNHLSPLYANPNDPSPEAPIDIKNKYNMDSAMKLYKDTYNVPSYKLNVGSPFYSRGWKNVDPNTGTDGLFANANGAPVGTWDNPQAPGGQYPYFKLKELENTSGYNKYRDDYARVPYLYNPSLGVMLTYEDEVSLGERCDYVNTNNYGGIVVWEISGDDINGYPMTSLIYEKLIGNVPKQKPGIPVLNVENVENTTDNIDNNGNYTIKMNMNSGNNGTSWKLYENGQLIHTEALTDNSPNPQTASYSVANKPNGKYTYTCELINKYGATSSTPVTVTVNKDGGATGVPGTPVLNHDNNDNDGNYTITMNMASGNNGSSWKLYENGQLIHTEALVDNSPNPQTASYSVTNKPDGTYVYICELINEFGSTSSAEISVTVGLPPKATDKPATPVLSHNNWDNDGDYSITMNMWWGNNGTLWKLYENNELIYSAPLTDNSPNAQSASYDITGKSSGIYTYKCELINAFGNTSSNEIEVTVK</sequence>
<dbReference type="STRING" id="1121301.SAMN02745912_01452"/>
<dbReference type="SUPFAM" id="SSF54556">
    <property type="entry name" value="Chitinase insertion domain"/>
    <property type="match status" value="1"/>
</dbReference>
<dbReference type="Pfam" id="PF00704">
    <property type="entry name" value="Glyco_hydro_18"/>
    <property type="match status" value="1"/>
</dbReference>
<evidence type="ECO:0000256" key="4">
    <source>
        <dbReference type="ARBA" id="ARBA00022801"/>
    </source>
</evidence>
<feature type="signal peptide" evidence="8">
    <location>
        <begin position="1"/>
        <end position="28"/>
    </location>
</feature>
<dbReference type="InterPro" id="IPR001579">
    <property type="entry name" value="Glyco_hydro_18_chit_AS"/>
</dbReference>
<protein>
    <recommendedName>
        <fullName evidence="3">chitinase</fullName>
        <ecNumber evidence="3">3.2.1.14</ecNumber>
    </recommendedName>
</protein>
<evidence type="ECO:0000256" key="7">
    <source>
        <dbReference type="RuleBase" id="RU000489"/>
    </source>
</evidence>
<keyword evidence="5" id="KW-0146">Chitin degradation</keyword>
<dbReference type="PROSITE" id="PS01095">
    <property type="entry name" value="GH18_1"/>
    <property type="match status" value="1"/>
</dbReference>
<keyword evidence="5" id="KW-0624">Polysaccharide degradation</keyword>
<dbReference type="SUPFAM" id="SSF51445">
    <property type="entry name" value="(Trans)glycosidases"/>
    <property type="match status" value="1"/>
</dbReference>
<evidence type="ECO:0000259" key="9">
    <source>
        <dbReference type="PROSITE" id="PS51910"/>
    </source>
</evidence>
<keyword evidence="11" id="KW-1185">Reference proteome</keyword>
<comment type="similarity">
    <text evidence="2">Belongs to the glycosyl hydrolase 18 family. Chitinase class II subfamily.</text>
</comment>
<dbReference type="CDD" id="cd06548">
    <property type="entry name" value="GH18_chitinase"/>
    <property type="match status" value="1"/>
</dbReference>
<dbReference type="InterPro" id="IPR017853">
    <property type="entry name" value="GH"/>
</dbReference>
<evidence type="ECO:0000313" key="10">
    <source>
        <dbReference type="EMBL" id="SHJ87876.1"/>
    </source>
</evidence>
<dbReference type="InterPro" id="IPR001223">
    <property type="entry name" value="Glyco_hydro18_cat"/>
</dbReference>
<dbReference type="InterPro" id="IPR013540">
    <property type="entry name" value="ChitinaseA_N"/>
</dbReference>
<dbReference type="Gene3D" id="3.20.20.80">
    <property type="entry name" value="Glycosidases"/>
    <property type="match status" value="1"/>
</dbReference>
<dbReference type="SUPFAM" id="SSF81296">
    <property type="entry name" value="E set domains"/>
    <property type="match status" value="3"/>
</dbReference>
<evidence type="ECO:0000256" key="6">
    <source>
        <dbReference type="ARBA" id="ARBA00023295"/>
    </source>
</evidence>
<dbReference type="RefSeq" id="WP_073148429.1">
    <property type="nucleotide sequence ID" value="NZ_FRAG01000013.1"/>
</dbReference>
<dbReference type="AlphaFoldDB" id="A0A1M6MWS0"/>
<name>A0A1M6MWS0_PARC5</name>
<evidence type="ECO:0000256" key="3">
    <source>
        <dbReference type="ARBA" id="ARBA00012729"/>
    </source>
</evidence>
<dbReference type="PANTHER" id="PTHR11177">
    <property type="entry name" value="CHITINASE"/>
    <property type="match status" value="1"/>
</dbReference>
<evidence type="ECO:0000313" key="11">
    <source>
        <dbReference type="Proteomes" id="UP000184465"/>
    </source>
</evidence>
<dbReference type="InterPro" id="IPR029070">
    <property type="entry name" value="Chitinase_insertion_sf"/>
</dbReference>
<dbReference type="OrthoDB" id="9812811at2"/>
<dbReference type="EMBL" id="FRAG01000013">
    <property type="protein sequence ID" value="SHJ87876.1"/>
    <property type="molecule type" value="Genomic_DNA"/>
</dbReference>
<accession>A0A1M6MWS0</accession>
<dbReference type="SMART" id="SM00636">
    <property type="entry name" value="Glyco_18"/>
    <property type="match status" value="1"/>
</dbReference>
<dbReference type="Proteomes" id="UP000184465">
    <property type="component" value="Unassembled WGS sequence"/>
</dbReference>
<dbReference type="InterPro" id="IPR013783">
    <property type="entry name" value="Ig-like_fold"/>
</dbReference>
<dbReference type="Pfam" id="PF08329">
    <property type="entry name" value="ChitinaseA_N"/>
    <property type="match status" value="1"/>
</dbReference>
<proteinExistence type="inferred from homology"/>
<dbReference type="GO" id="GO:0005975">
    <property type="term" value="P:carbohydrate metabolic process"/>
    <property type="evidence" value="ECO:0007669"/>
    <property type="project" value="InterPro"/>
</dbReference>
<dbReference type="InterPro" id="IPR050314">
    <property type="entry name" value="Glycosyl_Hydrlase_18"/>
</dbReference>